<dbReference type="PANTHER" id="PTHR44858">
    <property type="entry name" value="TETRATRICOPEPTIDE REPEAT PROTEIN 6"/>
    <property type="match status" value="1"/>
</dbReference>
<gene>
    <name evidence="4" type="ORF">AKO1_011145</name>
</gene>
<dbReference type="Gene3D" id="1.25.40.10">
    <property type="entry name" value="Tetratricopeptide repeat domain"/>
    <property type="match status" value="3"/>
</dbReference>
<reference evidence="4 5" key="1">
    <citation type="submission" date="2024-03" db="EMBL/GenBank/DDBJ databases">
        <title>The Acrasis kona genome and developmental transcriptomes reveal deep origins of eukaryotic multicellular pathways.</title>
        <authorList>
            <person name="Sheikh S."/>
            <person name="Fu C.-J."/>
            <person name="Brown M.W."/>
            <person name="Baldauf S.L."/>
        </authorList>
    </citation>
    <scope>NUCLEOTIDE SEQUENCE [LARGE SCALE GENOMIC DNA]</scope>
    <source>
        <strain evidence="4 5">ATCC MYA-3509</strain>
    </source>
</reference>
<evidence type="ECO:0000256" key="3">
    <source>
        <dbReference type="PROSITE-ProRule" id="PRU00339"/>
    </source>
</evidence>
<comment type="caution">
    <text evidence="4">The sequence shown here is derived from an EMBL/GenBank/DDBJ whole genome shotgun (WGS) entry which is preliminary data.</text>
</comment>
<dbReference type="InterPro" id="IPR050498">
    <property type="entry name" value="Ycf3"/>
</dbReference>
<protein>
    <submittedName>
        <fullName evidence="4">DnaJ</fullName>
    </submittedName>
</protein>
<evidence type="ECO:0000256" key="1">
    <source>
        <dbReference type="ARBA" id="ARBA00022737"/>
    </source>
</evidence>
<organism evidence="4 5">
    <name type="scientific">Acrasis kona</name>
    <dbReference type="NCBI Taxonomy" id="1008807"/>
    <lineage>
        <taxon>Eukaryota</taxon>
        <taxon>Discoba</taxon>
        <taxon>Heterolobosea</taxon>
        <taxon>Tetramitia</taxon>
        <taxon>Eutetramitia</taxon>
        <taxon>Acrasidae</taxon>
        <taxon>Acrasis</taxon>
    </lineage>
</organism>
<evidence type="ECO:0000313" key="5">
    <source>
        <dbReference type="Proteomes" id="UP001431209"/>
    </source>
</evidence>
<accession>A0AAW2Z0V6</accession>
<dbReference type="InterPro" id="IPR019734">
    <property type="entry name" value="TPR_rpt"/>
</dbReference>
<dbReference type="EMBL" id="JAOPGA020000836">
    <property type="protein sequence ID" value="KAL0482242.1"/>
    <property type="molecule type" value="Genomic_DNA"/>
</dbReference>
<dbReference type="PANTHER" id="PTHR44858:SF1">
    <property type="entry name" value="UDP-N-ACETYLGLUCOSAMINE--PEPTIDE N-ACETYLGLUCOSAMINYLTRANSFERASE SPINDLY-RELATED"/>
    <property type="match status" value="1"/>
</dbReference>
<feature type="repeat" description="TPR" evidence="3">
    <location>
        <begin position="329"/>
        <end position="362"/>
    </location>
</feature>
<name>A0AAW2Z0V6_9EUKA</name>
<dbReference type="Pfam" id="PF13181">
    <property type="entry name" value="TPR_8"/>
    <property type="match status" value="2"/>
</dbReference>
<sequence length="492" mass="56763">MQRLLTTALRTQVNKHRGTLNAAKYLYSTLADVSVDNPISLSLRPSEKELFSQRLQLPDTNNFAKFDILAKLGDWEQIERMATIDPEKTEAEQDEDVRISNLSSNHIWRGVSILRQNRIDEAFEEFSVAQDLLTSSDELRDVENQTLHLILYFILKYCPNGAATILSKFKEKKGISKENFDVLEHQAKAYEQILTKDVIRNQNDILDEECELLYRIIPENWQTHYINAIRALTQGELQYSLRALLEAEDLVADYPTRLHAVLNLKSFVLAELGRHDEAKETLQRYVLLNPQENDLLTKSSMVSSYNQLGQYEKVIETVNNILELYPDSAANKTQRGYAYMSLGRREEALKDFNDVKDEDPRAFLYSARLAQDSNEALEQLTKYCESQSDDPLGWYLLAEKKVEVALKHVKDFEKWKEMILEGQQAAEKALKIDKDHLGAIVFMAETERLVGNFRSCEEYLKRARLVDADSKYIESVQKKLDQDVSSFGREIN</sequence>
<dbReference type="SUPFAM" id="SSF48452">
    <property type="entry name" value="TPR-like"/>
    <property type="match status" value="1"/>
</dbReference>
<dbReference type="Proteomes" id="UP001431209">
    <property type="component" value="Unassembled WGS sequence"/>
</dbReference>
<dbReference type="InterPro" id="IPR011990">
    <property type="entry name" value="TPR-like_helical_dom_sf"/>
</dbReference>
<evidence type="ECO:0000256" key="2">
    <source>
        <dbReference type="ARBA" id="ARBA00022803"/>
    </source>
</evidence>
<proteinExistence type="predicted"/>
<keyword evidence="1" id="KW-0677">Repeat</keyword>
<dbReference type="PROSITE" id="PS50005">
    <property type="entry name" value="TPR"/>
    <property type="match status" value="1"/>
</dbReference>
<evidence type="ECO:0000313" key="4">
    <source>
        <dbReference type="EMBL" id="KAL0482242.1"/>
    </source>
</evidence>
<keyword evidence="2 3" id="KW-0802">TPR repeat</keyword>
<dbReference type="AlphaFoldDB" id="A0AAW2Z0V6"/>
<keyword evidence="5" id="KW-1185">Reference proteome</keyword>